<dbReference type="RefSeq" id="WP_044905865.1">
    <property type="nucleotide sequence ID" value="NZ_JQIF01000057.1"/>
</dbReference>
<evidence type="ECO:0000256" key="1">
    <source>
        <dbReference type="ARBA" id="ARBA00001031"/>
    </source>
</evidence>
<dbReference type="GO" id="GO:0006002">
    <property type="term" value="P:fructose 6-phosphate metabolic process"/>
    <property type="evidence" value="ECO:0007669"/>
    <property type="project" value="TreeGrafter"/>
</dbReference>
<sequence>MCGIIGYAGLCNISNSVLIEGLEALEYRGYDSAGVAVVHDGEVQVVKAKGKVSFLKEKMEAVGLAGGQVGIAHTRWATHGEPSEINSHPHQSGNTTLVHNGIIENYNELKKELENAGYTFKSDTDSEIACAYIDYCYFLKKDKQQALACAYHHFRGSFAFAIIFADEADVIYAMRKNSPLVLGVASDKAFLASDISAFLKYTNKYLLLEHEEIARCSSEGIIIKTLDGDFVKRDILVTDLDIKDIQKDGFEHFMLKEIHEEPEVIKKTIDSLMQVDMKDLLNTMPNLAKYNDIHIVACGSAMYAGMIAKSLIETRARIHVDCVCASEYRYANPIFTDKTLVILVSQSGETADTIAALQLAKEHGVDTLAIVNVVGSTIAREASFVIYTKAGPEICVATTKAYCTQVAVLSLIACNLAYVHGNIDAEEAARITKELKDLPQHMQQLIDSDQYKAFAKKIYEHNDVFFIGRGLDYSLSMEGSLKLKEISYIHSEAYAAGELKHGTISLIEKGTPVIALATDEDLYEKTISNIKEVKARGAYVVLLISDDLDIASDYYDDVLVIPKVDKLIQGILTVIPLQLMAYEIARLRGCEIDQPRNLAKSVTVE</sequence>
<dbReference type="Gene3D" id="3.60.20.10">
    <property type="entry name" value="Glutamine Phosphoribosylpyrophosphate, subunit 1, domain 1"/>
    <property type="match status" value="1"/>
</dbReference>
<dbReference type="PROSITE" id="PS51464">
    <property type="entry name" value="SIS"/>
    <property type="match status" value="2"/>
</dbReference>
<comment type="subcellular location">
    <subcellularLocation>
        <location evidence="2 10">Cytoplasm</location>
    </subcellularLocation>
</comment>
<dbReference type="Proteomes" id="UP000030008">
    <property type="component" value="Unassembled WGS sequence"/>
</dbReference>
<organism evidence="13 14">
    <name type="scientific">Clostridium innocuum</name>
    <dbReference type="NCBI Taxonomy" id="1522"/>
    <lineage>
        <taxon>Bacteria</taxon>
        <taxon>Bacillati</taxon>
        <taxon>Bacillota</taxon>
        <taxon>Clostridia</taxon>
        <taxon>Eubacteriales</taxon>
        <taxon>Clostridiaceae</taxon>
        <taxon>Clostridium</taxon>
    </lineage>
</organism>
<evidence type="ECO:0000259" key="12">
    <source>
        <dbReference type="PROSITE" id="PS51464"/>
    </source>
</evidence>
<dbReference type="Pfam" id="PF13522">
    <property type="entry name" value="GATase_6"/>
    <property type="match status" value="1"/>
</dbReference>
<dbReference type="InterPro" id="IPR001347">
    <property type="entry name" value="SIS_dom"/>
</dbReference>
<dbReference type="HAMAP" id="MF_00164">
    <property type="entry name" value="GlmS"/>
    <property type="match status" value="1"/>
</dbReference>
<feature type="domain" description="SIS" evidence="12">
    <location>
        <begin position="454"/>
        <end position="595"/>
    </location>
</feature>
<keyword evidence="8" id="KW-0677">Repeat</keyword>
<dbReference type="EC" id="2.6.1.16" evidence="3 10"/>
<feature type="initiator methionine" description="Removed" evidence="10">
    <location>
        <position position="1"/>
    </location>
</feature>
<dbReference type="GO" id="GO:0004360">
    <property type="term" value="F:glutamine-fructose-6-phosphate transaminase (isomerizing) activity"/>
    <property type="evidence" value="ECO:0007669"/>
    <property type="project" value="UniProtKB-UniRule"/>
</dbReference>
<dbReference type="InterPro" id="IPR029055">
    <property type="entry name" value="Ntn_hydrolases_N"/>
</dbReference>
<dbReference type="EMBL" id="JQIF01000057">
    <property type="protein sequence ID" value="KGJ52644.1"/>
    <property type="molecule type" value="Genomic_DNA"/>
</dbReference>
<dbReference type="InterPro" id="IPR046348">
    <property type="entry name" value="SIS_dom_sf"/>
</dbReference>
<dbReference type="GO" id="GO:0005829">
    <property type="term" value="C:cytosol"/>
    <property type="evidence" value="ECO:0007669"/>
    <property type="project" value="TreeGrafter"/>
</dbReference>
<accession>A0A099I3T3</accession>
<proteinExistence type="inferred from homology"/>
<gene>
    <name evidence="10" type="primary">glmS</name>
    <name evidence="13" type="ORF">CIAN88_13285</name>
</gene>
<dbReference type="PANTHER" id="PTHR10937:SF0">
    <property type="entry name" value="GLUTAMINE--FRUCTOSE-6-PHOSPHATE TRANSAMINASE (ISOMERIZING)"/>
    <property type="match status" value="1"/>
</dbReference>
<dbReference type="FunFam" id="3.40.50.10490:FF:000001">
    <property type="entry name" value="Glutamine--fructose-6-phosphate aminotransferase [isomerizing]"/>
    <property type="match status" value="1"/>
</dbReference>
<evidence type="ECO:0000256" key="4">
    <source>
        <dbReference type="ARBA" id="ARBA00016090"/>
    </source>
</evidence>
<keyword evidence="9" id="KW-0315">Glutamine amidotransferase</keyword>
<dbReference type="InterPro" id="IPR047084">
    <property type="entry name" value="GFAT_N"/>
</dbReference>
<dbReference type="AlphaFoldDB" id="A0A099I3T3"/>
<dbReference type="CDD" id="cd05008">
    <property type="entry name" value="SIS_GlmS_GlmD_1"/>
    <property type="match status" value="1"/>
</dbReference>
<evidence type="ECO:0000256" key="10">
    <source>
        <dbReference type="HAMAP-Rule" id="MF_00164"/>
    </source>
</evidence>
<dbReference type="NCBIfam" id="NF001484">
    <property type="entry name" value="PRK00331.1"/>
    <property type="match status" value="1"/>
</dbReference>
<dbReference type="InterPro" id="IPR017932">
    <property type="entry name" value="GATase_2_dom"/>
</dbReference>
<feature type="domain" description="Glutamine amidotransferase type-2" evidence="11">
    <location>
        <begin position="2"/>
        <end position="219"/>
    </location>
</feature>
<dbReference type="CDD" id="cd00714">
    <property type="entry name" value="GFAT"/>
    <property type="match status" value="1"/>
</dbReference>
<evidence type="ECO:0000256" key="8">
    <source>
        <dbReference type="ARBA" id="ARBA00022737"/>
    </source>
</evidence>
<dbReference type="PROSITE" id="PS51278">
    <property type="entry name" value="GATASE_TYPE_2"/>
    <property type="match status" value="1"/>
</dbReference>
<reference evidence="13 14" key="1">
    <citation type="submission" date="2014-08" db="EMBL/GenBank/DDBJ databases">
        <title>Clostridium innocuum, an unnegligible vancomycin-resistant pathogen causing extra-intestinal infections.</title>
        <authorList>
            <person name="Feng Y."/>
            <person name="Chiu C.-H."/>
        </authorList>
    </citation>
    <scope>NUCLEOTIDE SEQUENCE [LARGE SCALE GENOMIC DNA]</scope>
    <source>
        <strain evidence="13 14">AN88</strain>
    </source>
</reference>
<evidence type="ECO:0000256" key="9">
    <source>
        <dbReference type="ARBA" id="ARBA00022962"/>
    </source>
</evidence>
<feature type="active site" description="For Fru-6P isomerization activity" evidence="10">
    <location>
        <position position="600"/>
    </location>
</feature>
<protein>
    <recommendedName>
        <fullName evidence="4 10">Glutamine--fructose-6-phosphate aminotransferase [isomerizing]</fullName>
        <ecNumber evidence="3 10">2.6.1.16</ecNumber>
    </recommendedName>
    <alternativeName>
        <fullName evidence="10">D-fructose-6-phosphate amidotransferase</fullName>
    </alternativeName>
    <alternativeName>
        <fullName evidence="10">GFAT</fullName>
    </alternativeName>
    <alternativeName>
        <fullName evidence="10">Glucosamine-6-phosphate synthase</fullName>
    </alternativeName>
    <alternativeName>
        <fullName evidence="10">Hexosephosphate aminotransferase</fullName>
    </alternativeName>
    <alternativeName>
        <fullName evidence="10">L-glutamine--D-fructose-6-phosphate amidotransferase</fullName>
    </alternativeName>
</protein>
<feature type="active site" description="Nucleophile; for GATase activity" evidence="10">
    <location>
        <position position="2"/>
    </location>
</feature>
<dbReference type="FunFam" id="3.60.20.10:FF:000006">
    <property type="entry name" value="Glutamine--fructose-6-phosphate aminotransferase [isomerizing]"/>
    <property type="match status" value="1"/>
</dbReference>
<dbReference type="InterPro" id="IPR035466">
    <property type="entry name" value="GlmS/AgaS_SIS"/>
</dbReference>
<feature type="domain" description="SIS" evidence="12">
    <location>
        <begin position="283"/>
        <end position="422"/>
    </location>
</feature>
<evidence type="ECO:0000256" key="5">
    <source>
        <dbReference type="ARBA" id="ARBA00022490"/>
    </source>
</evidence>
<keyword evidence="5 10" id="KW-0963">Cytoplasm</keyword>
<evidence type="ECO:0000256" key="6">
    <source>
        <dbReference type="ARBA" id="ARBA00022576"/>
    </source>
</evidence>
<dbReference type="Pfam" id="PF01380">
    <property type="entry name" value="SIS"/>
    <property type="match status" value="2"/>
</dbReference>
<evidence type="ECO:0000313" key="14">
    <source>
        <dbReference type="Proteomes" id="UP000030008"/>
    </source>
</evidence>
<evidence type="ECO:0000256" key="7">
    <source>
        <dbReference type="ARBA" id="ARBA00022679"/>
    </source>
</evidence>
<dbReference type="PANTHER" id="PTHR10937">
    <property type="entry name" value="GLUCOSAMINE--FRUCTOSE-6-PHOSPHATE AMINOTRANSFERASE, ISOMERIZING"/>
    <property type="match status" value="1"/>
</dbReference>
<comment type="function">
    <text evidence="10">Catalyzes the first step in hexosamine metabolism, converting fructose-6P into glucosamine-6P using glutamine as a nitrogen source.</text>
</comment>
<evidence type="ECO:0000313" key="13">
    <source>
        <dbReference type="EMBL" id="KGJ52644.1"/>
    </source>
</evidence>
<dbReference type="GO" id="GO:0005975">
    <property type="term" value="P:carbohydrate metabolic process"/>
    <property type="evidence" value="ECO:0007669"/>
    <property type="project" value="UniProtKB-UniRule"/>
</dbReference>
<dbReference type="GO" id="GO:0097367">
    <property type="term" value="F:carbohydrate derivative binding"/>
    <property type="evidence" value="ECO:0007669"/>
    <property type="project" value="InterPro"/>
</dbReference>
<dbReference type="NCBIfam" id="TIGR01135">
    <property type="entry name" value="glmS"/>
    <property type="match status" value="1"/>
</dbReference>
<comment type="subunit">
    <text evidence="10">Homodimer.</text>
</comment>
<name>A0A099I3T3_CLOIN</name>
<dbReference type="SUPFAM" id="SSF56235">
    <property type="entry name" value="N-terminal nucleophile aminohydrolases (Ntn hydrolases)"/>
    <property type="match status" value="1"/>
</dbReference>
<dbReference type="InterPro" id="IPR035490">
    <property type="entry name" value="GlmS/FrlB_SIS"/>
</dbReference>
<evidence type="ECO:0000259" key="11">
    <source>
        <dbReference type="PROSITE" id="PS51278"/>
    </source>
</evidence>
<keyword evidence="7 10" id="KW-0808">Transferase</keyword>
<comment type="caution">
    <text evidence="13">The sequence shown here is derived from an EMBL/GenBank/DDBJ whole genome shotgun (WGS) entry which is preliminary data.</text>
</comment>
<comment type="catalytic activity">
    <reaction evidence="1 10">
        <text>D-fructose 6-phosphate + L-glutamine = D-glucosamine 6-phosphate + L-glutamate</text>
        <dbReference type="Rhea" id="RHEA:13237"/>
        <dbReference type="ChEBI" id="CHEBI:29985"/>
        <dbReference type="ChEBI" id="CHEBI:58359"/>
        <dbReference type="ChEBI" id="CHEBI:58725"/>
        <dbReference type="ChEBI" id="CHEBI:61527"/>
        <dbReference type="EC" id="2.6.1.16"/>
    </reaction>
</comment>
<keyword evidence="6 10" id="KW-0032">Aminotransferase</keyword>
<dbReference type="InterPro" id="IPR005855">
    <property type="entry name" value="GFAT"/>
</dbReference>
<evidence type="ECO:0000256" key="3">
    <source>
        <dbReference type="ARBA" id="ARBA00012916"/>
    </source>
</evidence>
<dbReference type="GO" id="GO:0006487">
    <property type="term" value="P:protein N-linked glycosylation"/>
    <property type="evidence" value="ECO:0007669"/>
    <property type="project" value="TreeGrafter"/>
</dbReference>
<dbReference type="SUPFAM" id="SSF53697">
    <property type="entry name" value="SIS domain"/>
    <property type="match status" value="1"/>
</dbReference>
<dbReference type="GO" id="GO:0006047">
    <property type="term" value="P:UDP-N-acetylglucosamine metabolic process"/>
    <property type="evidence" value="ECO:0007669"/>
    <property type="project" value="TreeGrafter"/>
</dbReference>
<evidence type="ECO:0000256" key="2">
    <source>
        <dbReference type="ARBA" id="ARBA00004496"/>
    </source>
</evidence>
<dbReference type="Gene3D" id="3.40.50.10490">
    <property type="entry name" value="Glucose-6-phosphate isomerase like protein, domain 1"/>
    <property type="match status" value="2"/>
</dbReference>
<dbReference type="CDD" id="cd05009">
    <property type="entry name" value="SIS_GlmS_GlmD_2"/>
    <property type="match status" value="1"/>
</dbReference>